<feature type="transmembrane region" description="Helical" evidence="8">
    <location>
        <begin position="12"/>
        <end position="34"/>
    </location>
</feature>
<dbReference type="CDD" id="cd00082">
    <property type="entry name" value="HisKA"/>
    <property type="match status" value="1"/>
</dbReference>
<dbReference type="GO" id="GO:0000155">
    <property type="term" value="F:phosphorelay sensor kinase activity"/>
    <property type="evidence" value="ECO:0007669"/>
    <property type="project" value="InterPro"/>
</dbReference>
<dbReference type="PROSITE" id="PS50109">
    <property type="entry name" value="HIS_KIN"/>
    <property type="match status" value="1"/>
</dbReference>
<dbReference type="EMBL" id="CP002987">
    <property type="protein sequence ID" value="AFA50181.1"/>
    <property type="molecule type" value="Genomic_DNA"/>
</dbReference>
<comment type="subcellular location">
    <subcellularLocation>
        <location evidence="2">Membrane</location>
    </subcellularLocation>
</comment>
<keyword evidence="7" id="KW-0902">Two-component regulatory system</keyword>
<comment type="catalytic activity">
    <reaction evidence="1">
        <text>ATP + protein L-histidine = ADP + protein N-phospho-L-histidine.</text>
        <dbReference type="EC" id="2.7.13.3"/>
    </reaction>
</comment>
<keyword evidence="5 10" id="KW-0808">Transferase</keyword>
<dbReference type="AlphaFoldDB" id="H6LBQ8"/>
<evidence type="ECO:0000256" key="2">
    <source>
        <dbReference type="ARBA" id="ARBA00004370"/>
    </source>
</evidence>
<keyword evidence="8" id="KW-0472">Membrane</keyword>
<dbReference type="PANTHER" id="PTHR45453:SF1">
    <property type="entry name" value="PHOSPHATE REGULON SENSOR PROTEIN PHOR"/>
    <property type="match status" value="1"/>
</dbReference>
<evidence type="ECO:0000313" key="10">
    <source>
        <dbReference type="EMBL" id="AFA50181.1"/>
    </source>
</evidence>
<keyword evidence="11" id="KW-1185">Reference proteome</keyword>
<dbReference type="InterPro" id="IPR036890">
    <property type="entry name" value="HATPase_C_sf"/>
</dbReference>
<feature type="transmembrane region" description="Helical" evidence="8">
    <location>
        <begin position="154"/>
        <end position="175"/>
    </location>
</feature>
<evidence type="ECO:0000256" key="3">
    <source>
        <dbReference type="ARBA" id="ARBA00012438"/>
    </source>
</evidence>
<dbReference type="HOGENOM" id="CLU_000445_89_26_9"/>
<dbReference type="Pfam" id="PF02518">
    <property type="entry name" value="HATPase_c"/>
    <property type="match status" value="1"/>
</dbReference>
<dbReference type="SMART" id="SM00387">
    <property type="entry name" value="HATPase_c"/>
    <property type="match status" value="1"/>
</dbReference>
<evidence type="ECO:0000256" key="7">
    <source>
        <dbReference type="ARBA" id="ARBA00023012"/>
    </source>
</evidence>
<reference evidence="10 11" key="2">
    <citation type="journal article" date="2012" name="PLoS ONE">
        <title>An ancient pathway combining carbon dioxide fixation with the generation and utilization of a sodium ion gradient for ATP synthesis.</title>
        <authorList>
            <person name="Poehlein A."/>
            <person name="Schmidt S."/>
            <person name="Kaster A.K."/>
            <person name="Goenrich M."/>
            <person name="Vollmers J."/>
            <person name="Thurmer A."/>
            <person name="Bertsch J."/>
            <person name="Schuchmann K."/>
            <person name="Voigt B."/>
            <person name="Hecker M."/>
            <person name="Daniel R."/>
            <person name="Thauer R.K."/>
            <person name="Gottschalk G."/>
            <person name="Muller V."/>
        </authorList>
    </citation>
    <scope>NUCLEOTIDE SEQUENCE [LARGE SCALE GENOMIC DNA]</scope>
    <source>
        <strain evidence="11">ATCC 29683 / DSM 1030 / JCM 2381 / KCTC 1655 / WB1</strain>
    </source>
</reference>
<evidence type="ECO:0000256" key="6">
    <source>
        <dbReference type="ARBA" id="ARBA00022777"/>
    </source>
</evidence>
<evidence type="ECO:0000256" key="1">
    <source>
        <dbReference type="ARBA" id="ARBA00000085"/>
    </source>
</evidence>
<evidence type="ECO:0000259" key="9">
    <source>
        <dbReference type="PROSITE" id="PS50109"/>
    </source>
</evidence>
<organism evidence="10 11">
    <name type="scientific">Acetobacterium woodii (strain ATCC 29683 / DSM 1030 / JCM 2381 / KCTC 1655 / WB1)</name>
    <dbReference type="NCBI Taxonomy" id="931626"/>
    <lineage>
        <taxon>Bacteria</taxon>
        <taxon>Bacillati</taxon>
        <taxon>Bacillota</taxon>
        <taxon>Clostridia</taxon>
        <taxon>Eubacteriales</taxon>
        <taxon>Eubacteriaceae</taxon>
        <taxon>Acetobacterium</taxon>
    </lineage>
</organism>
<evidence type="ECO:0000256" key="5">
    <source>
        <dbReference type="ARBA" id="ARBA00022679"/>
    </source>
</evidence>
<dbReference type="InterPro" id="IPR003594">
    <property type="entry name" value="HATPase_dom"/>
</dbReference>
<feature type="domain" description="Histidine kinase" evidence="9">
    <location>
        <begin position="235"/>
        <end position="452"/>
    </location>
</feature>
<dbReference type="EC" id="2.7.13.3" evidence="3"/>
<dbReference type="InterPro" id="IPR036097">
    <property type="entry name" value="HisK_dim/P_sf"/>
</dbReference>
<dbReference type="GO" id="GO:0016036">
    <property type="term" value="P:cellular response to phosphate starvation"/>
    <property type="evidence" value="ECO:0007669"/>
    <property type="project" value="TreeGrafter"/>
</dbReference>
<dbReference type="GO" id="GO:0005886">
    <property type="term" value="C:plasma membrane"/>
    <property type="evidence" value="ECO:0007669"/>
    <property type="project" value="TreeGrafter"/>
</dbReference>
<dbReference type="OrthoDB" id="368131at2"/>
<dbReference type="Pfam" id="PF00512">
    <property type="entry name" value="HisKA"/>
    <property type="match status" value="1"/>
</dbReference>
<dbReference type="KEGG" id="awo:Awo_c34550"/>
<sequence length="452" mass="50252">MKSFGRYIARHLAAFAVFVIVLLLINTVSFGWTFHNVITKDYGETSPSNMLEDIAAASNFDGISEEARQKLQSNHIWAMFLDSEGQCAWSVDLPENIPDIYSVQDVAVFSRGYLKDYPVFVWNAEEGLLVLGYPKDSYTKLISNYFSIRAIQALPLYFMGMLAIDLLLLFLAYYLSKRKIIRNTEPIVASIETLADGKPVSLAVRGELSEVANSVNKSSLILSRQNEARANWISGVSHDIRTPLSMIMGYAGRLADSTVADNSIKEQAEIILKQSIKIKELVQDLNLVSQLEYEMQPLHKEPVRLSKLLRSYVAEIFNTGVSDSYSIELEITPTAETATIDCAPRLISRAVSNLVQNSLKHNPQGCNVKLSLDCSGTSLILTIADNGIGLSAEKLQELDKKPHYMNSTDERLDVRHGLGLLLVRQIVEAHKGTMQIKSAANQGMTTTLIFPK</sequence>
<protein>
    <recommendedName>
        <fullName evidence="3">histidine kinase</fullName>
        <ecNumber evidence="3">2.7.13.3</ecNumber>
    </recommendedName>
</protein>
<dbReference type="InterPro" id="IPR050351">
    <property type="entry name" value="BphY/WalK/GraS-like"/>
</dbReference>
<dbReference type="SMART" id="SM00388">
    <property type="entry name" value="HisKA"/>
    <property type="match status" value="1"/>
</dbReference>
<dbReference type="SUPFAM" id="SSF47384">
    <property type="entry name" value="Homodimeric domain of signal transducing histidine kinase"/>
    <property type="match status" value="1"/>
</dbReference>
<proteinExistence type="predicted"/>
<gene>
    <name evidence="10" type="ordered locus">Awo_c34550</name>
</gene>
<dbReference type="Proteomes" id="UP000007177">
    <property type="component" value="Chromosome"/>
</dbReference>
<dbReference type="GO" id="GO:0004721">
    <property type="term" value="F:phosphoprotein phosphatase activity"/>
    <property type="evidence" value="ECO:0007669"/>
    <property type="project" value="TreeGrafter"/>
</dbReference>
<dbReference type="eggNOG" id="COG2205">
    <property type="taxonomic scope" value="Bacteria"/>
</dbReference>
<dbReference type="PANTHER" id="PTHR45453">
    <property type="entry name" value="PHOSPHATE REGULON SENSOR PROTEIN PHOR"/>
    <property type="match status" value="1"/>
</dbReference>
<accession>H6LBQ8</accession>
<dbReference type="Gene3D" id="3.30.565.10">
    <property type="entry name" value="Histidine kinase-like ATPase, C-terminal domain"/>
    <property type="match status" value="1"/>
</dbReference>
<name>H6LBQ8_ACEWD</name>
<dbReference type="RefSeq" id="WP_014357771.1">
    <property type="nucleotide sequence ID" value="NC_016894.1"/>
</dbReference>
<dbReference type="SUPFAM" id="SSF55874">
    <property type="entry name" value="ATPase domain of HSP90 chaperone/DNA topoisomerase II/histidine kinase"/>
    <property type="match status" value="1"/>
</dbReference>
<keyword evidence="4" id="KW-0597">Phosphoprotein</keyword>
<keyword evidence="8" id="KW-0812">Transmembrane</keyword>
<dbReference type="InterPro" id="IPR004358">
    <property type="entry name" value="Sig_transdc_His_kin-like_C"/>
</dbReference>
<dbReference type="Gene3D" id="1.10.287.130">
    <property type="match status" value="1"/>
</dbReference>
<dbReference type="InterPro" id="IPR003661">
    <property type="entry name" value="HisK_dim/P_dom"/>
</dbReference>
<dbReference type="PRINTS" id="PR00344">
    <property type="entry name" value="BCTRLSENSOR"/>
</dbReference>
<evidence type="ECO:0000313" key="11">
    <source>
        <dbReference type="Proteomes" id="UP000007177"/>
    </source>
</evidence>
<dbReference type="STRING" id="931626.Awo_c34550"/>
<keyword evidence="8" id="KW-1133">Transmembrane helix</keyword>
<reference evidence="11" key="1">
    <citation type="submission" date="2011-07" db="EMBL/GenBank/DDBJ databases">
        <title>Complete genome sequence of Acetobacterium woodii.</title>
        <authorList>
            <person name="Poehlein A."/>
            <person name="Schmidt S."/>
            <person name="Kaster A.-K."/>
            <person name="Goenrich M."/>
            <person name="Vollmers J."/>
            <person name="Thuermer A."/>
            <person name="Gottschalk G."/>
            <person name="Thauer R.K."/>
            <person name="Daniel R."/>
            <person name="Mueller V."/>
        </authorList>
    </citation>
    <scope>NUCLEOTIDE SEQUENCE [LARGE SCALE GENOMIC DNA]</scope>
    <source>
        <strain evidence="11">ATCC 29683 / DSM 1030 / JCM 2381 / KCTC 1655 / WB1</strain>
    </source>
</reference>
<evidence type="ECO:0000256" key="4">
    <source>
        <dbReference type="ARBA" id="ARBA00022553"/>
    </source>
</evidence>
<keyword evidence="6 10" id="KW-0418">Kinase</keyword>
<dbReference type="InterPro" id="IPR005467">
    <property type="entry name" value="His_kinase_dom"/>
</dbReference>
<evidence type="ECO:0000256" key="8">
    <source>
        <dbReference type="SAM" id="Phobius"/>
    </source>
</evidence>